<dbReference type="EMBL" id="CAJVPZ010006805">
    <property type="protein sequence ID" value="CAG8578084.1"/>
    <property type="molecule type" value="Genomic_DNA"/>
</dbReference>
<name>A0A9N9G3T2_9GLOM</name>
<evidence type="ECO:0000313" key="2">
    <source>
        <dbReference type="EMBL" id="CAG8578084.1"/>
    </source>
</evidence>
<gene>
    <name evidence="2" type="ORF">RFULGI_LOCUS5729</name>
</gene>
<evidence type="ECO:0000256" key="1">
    <source>
        <dbReference type="SAM" id="MobiDB-lite"/>
    </source>
</evidence>
<protein>
    <submittedName>
        <fullName evidence="2">9813_t:CDS:1</fullName>
    </submittedName>
</protein>
<dbReference type="Proteomes" id="UP000789396">
    <property type="component" value="Unassembled WGS sequence"/>
</dbReference>
<dbReference type="AlphaFoldDB" id="A0A9N9G3T2"/>
<feature type="non-terminal residue" evidence="2">
    <location>
        <position position="1"/>
    </location>
</feature>
<feature type="region of interest" description="Disordered" evidence="1">
    <location>
        <begin position="1"/>
        <end position="21"/>
    </location>
</feature>
<comment type="caution">
    <text evidence="2">The sequence shown here is derived from an EMBL/GenBank/DDBJ whole genome shotgun (WGS) entry which is preliminary data.</text>
</comment>
<keyword evidence="3" id="KW-1185">Reference proteome</keyword>
<accession>A0A9N9G3T2</accession>
<reference evidence="2" key="1">
    <citation type="submission" date="2021-06" db="EMBL/GenBank/DDBJ databases">
        <authorList>
            <person name="Kallberg Y."/>
            <person name="Tangrot J."/>
            <person name="Rosling A."/>
        </authorList>
    </citation>
    <scope>NUCLEOTIDE SEQUENCE</scope>
    <source>
        <strain evidence="2">IN212</strain>
    </source>
</reference>
<evidence type="ECO:0000313" key="3">
    <source>
        <dbReference type="Proteomes" id="UP000789396"/>
    </source>
</evidence>
<proteinExistence type="predicted"/>
<organism evidence="2 3">
    <name type="scientific">Racocetra fulgida</name>
    <dbReference type="NCBI Taxonomy" id="60492"/>
    <lineage>
        <taxon>Eukaryota</taxon>
        <taxon>Fungi</taxon>
        <taxon>Fungi incertae sedis</taxon>
        <taxon>Mucoromycota</taxon>
        <taxon>Glomeromycotina</taxon>
        <taxon>Glomeromycetes</taxon>
        <taxon>Diversisporales</taxon>
        <taxon>Gigasporaceae</taxon>
        <taxon>Racocetra</taxon>
    </lineage>
</organism>
<sequence>LDGQIRSNGTRQQQQYSSSIPMSLTARNEGLGVNGFLYNSGVRERDEHLSDDES</sequence>